<dbReference type="PANTHER" id="PTHR47594">
    <property type="entry name" value="PPR CONTAINING PLANT-LIKE PROTEIN"/>
    <property type="match status" value="1"/>
</dbReference>
<dbReference type="InterPro" id="IPR044190">
    <property type="entry name" value="THA8-like"/>
</dbReference>
<reference evidence="3 4" key="1">
    <citation type="journal article" date="2020" name="Nat. Commun.">
        <title>Genome of Tripterygium wilfordii and identification of cytochrome P450 involved in triptolide biosynthesis.</title>
        <authorList>
            <person name="Tu L."/>
            <person name="Su P."/>
            <person name="Zhang Z."/>
            <person name="Gao L."/>
            <person name="Wang J."/>
            <person name="Hu T."/>
            <person name="Zhou J."/>
            <person name="Zhang Y."/>
            <person name="Zhao Y."/>
            <person name="Liu Y."/>
            <person name="Song Y."/>
            <person name="Tong Y."/>
            <person name="Lu Y."/>
            <person name="Yang J."/>
            <person name="Xu C."/>
            <person name="Jia M."/>
            <person name="Peters R.J."/>
            <person name="Huang L."/>
            <person name="Gao W."/>
        </authorList>
    </citation>
    <scope>NUCLEOTIDE SEQUENCE [LARGE SCALE GENOMIC DNA]</scope>
    <source>
        <strain evidence="4">cv. XIE 37</strain>
        <tissue evidence="3">Leaf</tissue>
    </source>
</reference>
<dbReference type="Pfam" id="PF13041">
    <property type="entry name" value="PPR_2"/>
    <property type="match status" value="1"/>
</dbReference>
<dbReference type="GO" id="GO:0009658">
    <property type="term" value="P:chloroplast organization"/>
    <property type="evidence" value="ECO:0007669"/>
    <property type="project" value="InterPro"/>
</dbReference>
<dbReference type="Proteomes" id="UP000593562">
    <property type="component" value="Unassembled WGS sequence"/>
</dbReference>
<name>A0A7J7D8U2_TRIWF</name>
<gene>
    <name evidence="3" type="ORF">HS088_TW09G00813</name>
</gene>
<dbReference type="GO" id="GO:0000373">
    <property type="term" value="P:Group II intron splicing"/>
    <property type="evidence" value="ECO:0007669"/>
    <property type="project" value="InterPro"/>
</dbReference>
<organism evidence="3 4">
    <name type="scientific">Tripterygium wilfordii</name>
    <name type="common">Thunder God vine</name>
    <dbReference type="NCBI Taxonomy" id="458696"/>
    <lineage>
        <taxon>Eukaryota</taxon>
        <taxon>Viridiplantae</taxon>
        <taxon>Streptophyta</taxon>
        <taxon>Embryophyta</taxon>
        <taxon>Tracheophyta</taxon>
        <taxon>Spermatophyta</taxon>
        <taxon>Magnoliopsida</taxon>
        <taxon>eudicotyledons</taxon>
        <taxon>Gunneridae</taxon>
        <taxon>Pentapetalae</taxon>
        <taxon>rosids</taxon>
        <taxon>fabids</taxon>
        <taxon>Celastrales</taxon>
        <taxon>Celastraceae</taxon>
        <taxon>Tripterygium</taxon>
    </lineage>
</organism>
<dbReference type="InterPro" id="IPR011990">
    <property type="entry name" value="TPR-like_helical_dom_sf"/>
</dbReference>
<keyword evidence="1" id="KW-0677">Repeat</keyword>
<dbReference type="NCBIfam" id="TIGR00756">
    <property type="entry name" value="PPR"/>
    <property type="match status" value="2"/>
</dbReference>
<evidence type="ECO:0000313" key="3">
    <source>
        <dbReference type="EMBL" id="KAF5742753.1"/>
    </source>
</evidence>
<dbReference type="GO" id="GO:0003723">
    <property type="term" value="F:RNA binding"/>
    <property type="evidence" value="ECO:0007669"/>
    <property type="project" value="InterPro"/>
</dbReference>
<dbReference type="AlphaFoldDB" id="A0A7J7D8U2"/>
<protein>
    <submittedName>
        <fullName evidence="3">Pentatricopeptide repeat-containing protein</fullName>
    </submittedName>
</protein>
<evidence type="ECO:0000256" key="1">
    <source>
        <dbReference type="ARBA" id="ARBA00022737"/>
    </source>
</evidence>
<feature type="repeat" description="PPR" evidence="2">
    <location>
        <begin position="164"/>
        <end position="198"/>
    </location>
</feature>
<evidence type="ECO:0000313" key="4">
    <source>
        <dbReference type="Proteomes" id="UP000593562"/>
    </source>
</evidence>
<dbReference type="InterPro" id="IPR002885">
    <property type="entry name" value="PPR_rpt"/>
</dbReference>
<proteinExistence type="predicted"/>
<dbReference type="InParanoid" id="A0A7J7D8U2"/>
<comment type="caution">
    <text evidence="3">The sequence shown here is derived from an EMBL/GenBank/DDBJ whole genome shotgun (WGS) entry which is preliminary data.</text>
</comment>
<evidence type="ECO:0000256" key="2">
    <source>
        <dbReference type="PROSITE-ProRule" id="PRU00708"/>
    </source>
</evidence>
<dbReference type="PANTHER" id="PTHR47594:SF5">
    <property type="entry name" value="PENTACOTRIPEPTIDE-REPEAT REGION OF PRORP DOMAIN-CONTAINING PROTEIN"/>
    <property type="match status" value="1"/>
</dbReference>
<dbReference type="EMBL" id="JAAARO010000009">
    <property type="protein sequence ID" value="KAF5742753.1"/>
    <property type="molecule type" value="Genomic_DNA"/>
</dbReference>
<keyword evidence="4" id="KW-1185">Reference proteome</keyword>
<dbReference type="PROSITE" id="PS51375">
    <property type="entry name" value="PPR"/>
    <property type="match status" value="2"/>
</dbReference>
<accession>A0A7J7D8U2</accession>
<dbReference type="Gene3D" id="1.25.40.10">
    <property type="entry name" value="Tetratricopeptide repeat domain"/>
    <property type="match status" value="1"/>
</dbReference>
<feature type="repeat" description="PPR" evidence="2">
    <location>
        <begin position="129"/>
        <end position="163"/>
    </location>
</feature>
<dbReference type="Pfam" id="PF01535">
    <property type="entry name" value="PPR"/>
    <property type="match status" value="1"/>
</dbReference>
<sequence length="249" mass="28635">MGSLKLHFSQLGFHQNLHMIRYSPPSPIASSARTTKTRSLQICCGLRRAGARKPLWRSRVLTTEAIQAVQSLKLARSSHKLEDVFNSRISRLLKADLLDTLAELKRQNEVDLALKVFEYVRKEVWYEPDQSLYCNMIQMLGENKLIELAEELFSELEKEGLKPDTRAFTEMIGVYINLGMIEKAVERYGAMKMSGCVPDKLTFAILIRGLEKAGKEDLAATVKKECDEYLEDPEKFLKEIERKYVRKLF</sequence>